<evidence type="ECO:0008006" key="11">
    <source>
        <dbReference type="Google" id="ProtNLM"/>
    </source>
</evidence>
<gene>
    <name evidence="9" type="ORF">WR25_16590</name>
</gene>
<evidence type="ECO:0000313" key="9">
    <source>
        <dbReference type="EMBL" id="PAV77394.1"/>
    </source>
</evidence>
<evidence type="ECO:0000313" key="10">
    <source>
        <dbReference type="Proteomes" id="UP000218231"/>
    </source>
</evidence>
<evidence type="ECO:0000256" key="8">
    <source>
        <dbReference type="SAM" id="Phobius"/>
    </source>
</evidence>
<dbReference type="Proteomes" id="UP000218231">
    <property type="component" value="Unassembled WGS sequence"/>
</dbReference>
<organism evidence="9 10">
    <name type="scientific">Diploscapter pachys</name>
    <dbReference type="NCBI Taxonomy" id="2018661"/>
    <lineage>
        <taxon>Eukaryota</taxon>
        <taxon>Metazoa</taxon>
        <taxon>Ecdysozoa</taxon>
        <taxon>Nematoda</taxon>
        <taxon>Chromadorea</taxon>
        <taxon>Rhabditida</taxon>
        <taxon>Rhabditina</taxon>
        <taxon>Rhabditomorpha</taxon>
        <taxon>Rhabditoidea</taxon>
        <taxon>Rhabditidae</taxon>
        <taxon>Diploscapter</taxon>
    </lineage>
</organism>
<dbReference type="PANTHER" id="PTHR24291">
    <property type="entry name" value="CYTOCHROME P450 FAMILY 4"/>
    <property type="match status" value="1"/>
</dbReference>
<proteinExistence type="inferred from homology"/>
<evidence type="ECO:0000256" key="3">
    <source>
        <dbReference type="ARBA" id="ARBA00022617"/>
    </source>
</evidence>
<dbReference type="GO" id="GO:0004497">
    <property type="term" value="F:monooxygenase activity"/>
    <property type="evidence" value="ECO:0007669"/>
    <property type="project" value="UniProtKB-KW"/>
</dbReference>
<dbReference type="GO" id="GO:0020037">
    <property type="term" value="F:heme binding"/>
    <property type="evidence" value="ECO:0007669"/>
    <property type="project" value="InterPro"/>
</dbReference>
<comment type="similarity">
    <text evidence="2 7">Belongs to the cytochrome P450 family.</text>
</comment>
<keyword evidence="8" id="KW-0812">Transmembrane</keyword>
<comment type="cofactor">
    <cofactor evidence="1 6">
        <name>heme</name>
        <dbReference type="ChEBI" id="CHEBI:30413"/>
    </cofactor>
</comment>
<dbReference type="CDD" id="cd20628">
    <property type="entry name" value="CYP4"/>
    <property type="match status" value="1"/>
</dbReference>
<dbReference type="Pfam" id="PF00067">
    <property type="entry name" value="p450"/>
    <property type="match status" value="1"/>
</dbReference>
<sequence length="505" mass="58817">MHIAIYILILTILLVLFYSKQLIAFIKHRRNLLKHMSKIPGPHAIPLLGTTYQMKWRTRDLLLQMRGWGVEFQNKGYELVVLWLGPHPSVVVISPDIARAILESNDIITKGPEYDILMPWLGTGLLISTGEKWRSRRKMITPTFHFNILNGFQAVFDHQARIMMEQLETYDGKREHFDIFPYIKRCALDIICETAMGITVSAQTDHNNPYVQAVQSLNILAFNYQRRPWLWLKPIWYATGNGYEYDASIKTVSDFTIKVINERIRDFEQLGGWPEDNTKQRPFLDMLIEIRKEKGLTYEDIREENVCPIHHTSHDTTAAGMGWTTWCLAHNMKCQRKLQEELDEVFGNSDREITVDDLKKLKYLERCIKEALRLRPSVPHFARKVEKDVEINGYTLPKGCSIIISPMLMHFNSRFHENPENYDPDRFLEDNLAGKHPYSYIPFSAGPRNCIGQKFAIQEEKTILATLFRKYTVTTHIPYTDNLPLPEIINRPSNGFPVLIKKRNI</sequence>
<dbReference type="InterPro" id="IPR017972">
    <property type="entry name" value="Cyt_P450_CS"/>
</dbReference>
<protein>
    <recommendedName>
        <fullName evidence="11">Cytochrome P450</fullName>
    </recommendedName>
</protein>
<dbReference type="AlphaFoldDB" id="A0A2A2KTZ5"/>
<dbReference type="InterPro" id="IPR036396">
    <property type="entry name" value="Cyt_P450_sf"/>
</dbReference>
<dbReference type="SUPFAM" id="SSF48264">
    <property type="entry name" value="Cytochrome P450"/>
    <property type="match status" value="1"/>
</dbReference>
<evidence type="ECO:0000256" key="4">
    <source>
        <dbReference type="ARBA" id="ARBA00023004"/>
    </source>
</evidence>
<dbReference type="EMBL" id="LIAE01007710">
    <property type="protein sequence ID" value="PAV77394.1"/>
    <property type="molecule type" value="Genomic_DNA"/>
</dbReference>
<dbReference type="PROSITE" id="PS00086">
    <property type="entry name" value="CYTOCHROME_P450"/>
    <property type="match status" value="1"/>
</dbReference>
<dbReference type="OrthoDB" id="1470350at2759"/>
<keyword evidence="8" id="KW-0472">Membrane</keyword>
<feature type="transmembrane region" description="Helical" evidence="8">
    <location>
        <begin position="6"/>
        <end position="26"/>
    </location>
</feature>
<keyword evidence="5 7" id="KW-0503">Monooxygenase</keyword>
<evidence type="ECO:0000256" key="2">
    <source>
        <dbReference type="ARBA" id="ARBA00010617"/>
    </source>
</evidence>
<keyword evidence="4 6" id="KW-0408">Iron</keyword>
<dbReference type="InterPro" id="IPR002401">
    <property type="entry name" value="Cyt_P450_E_grp-I"/>
</dbReference>
<accession>A0A2A2KTZ5</accession>
<dbReference type="GO" id="GO:0016705">
    <property type="term" value="F:oxidoreductase activity, acting on paired donors, with incorporation or reduction of molecular oxygen"/>
    <property type="evidence" value="ECO:0007669"/>
    <property type="project" value="InterPro"/>
</dbReference>
<name>A0A2A2KTZ5_9BILA</name>
<keyword evidence="8" id="KW-1133">Transmembrane helix</keyword>
<dbReference type="PRINTS" id="PR00463">
    <property type="entry name" value="EP450I"/>
</dbReference>
<feature type="binding site" description="axial binding residue" evidence="6">
    <location>
        <position position="450"/>
    </location>
    <ligand>
        <name>heme</name>
        <dbReference type="ChEBI" id="CHEBI:30413"/>
    </ligand>
    <ligandPart>
        <name>Fe</name>
        <dbReference type="ChEBI" id="CHEBI:18248"/>
    </ligandPart>
</feature>
<evidence type="ECO:0000256" key="6">
    <source>
        <dbReference type="PIRSR" id="PIRSR602401-1"/>
    </source>
</evidence>
<keyword evidence="3 6" id="KW-0349">Heme</keyword>
<dbReference type="InterPro" id="IPR001128">
    <property type="entry name" value="Cyt_P450"/>
</dbReference>
<comment type="caution">
    <text evidence="9">The sequence shown here is derived from an EMBL/GenBank/DDBJ whole genome shotgun (WGS) entry which is preliminary data.</text>
</comment>
<dbReference type="InterPro" id="IPR050196">
    <property type="entry name" value="Cytochrome_P450_Monoox"/>
</dbReference>
<evidence type="ECO:0000256" key="1">
    <source>
        <dbReference type="ARBA" id="ARBA00001971"/>
    </source>
</evidence>
<keyword evidence="10" id="KW-1185">Reference proteome</keyword>
<dbReference type="GO" id="GO:0005506">
    <property type="term" value="F:iron ion binding"/>
    <property type="evidence" value="ECO:0007669"/>
    <property type="project" value="InterPro"/>
</dbReference>
<dbReference type="STRING" id="2018661.A0A2A2KTZ5"/>
<dbReference type="PANTHER" id="PTHR24291:SF130">
    <property type="entry name" value="CYTOCHROME P450 FAMILY"/>
    <property type="match status" value="1"/>
</dbReference>
<dbReference type="PRINTS" id="PR00385">
    <property type="entry name" value="P450"/>
</dbReference>
<dbReference type="Gene3D" id="1.10.630.10">
    <property type="entry name" value="Cytochrome P450"/>
    <property type="match status" value="1"/>
</dbReference>
<keyword evidence="6 7" id="KW-0479">Metal-binding</keyword>
<evidence type="ECO:0000256" key="5">
    <source>
        <dbReference type="ARBA" id="ARBA00023033"/>
    </source>
</evidence>
<reference evidence="9 10" key="1">
    <citation type="journal article" date="2017" name="Curr. Biol.">
        <title>Genome architecture and evolution of a unichromosomal asexual nematode.</title>
        <authorList>
            <person name="Fradin H."/>
            <person name="Zegar C."/>
            <person name="Gutwein M."/>
            <person name="Lucas J."/>
            <person name="Kovtun M."/>
            <person name="Corcoran D."/>
            <person name="Baugh L.R."/>
            <person name="Kiontke K."/>
            <person name="Gunsalus K."/>
            <person name="Fitch D.H."/>
            <person name="Piano F."/>
        </authorList>
    </citation>
    <scope>NUCLEOTIDE SEQUENCE [LARGE SCALE GENOMIC DNA]</scope>
    <source>
        <strain evidence="9">PF1309</strain>
    </source>
</reference>
<evidence type="ECO:0000256" key="7">
    <source>
        <dbReference type="RuleBase" id="RU000461"/>
    </source>
</evidence>
<keyword evidence="7" id="KW-0560">Oxidoreductase</keyword>